<dbReference type="Proteomes" id="UP000183063">
    <property type="component" value="Unassembled WGS sequence"/>
</dbReference>
<keyword evidence="5" id="KW-1185">Reference proteome</keyword>
<dbReference type="Pfam" id="PF03781">
    <property type="entry name" value="FGE-sulfatase"/>
    <property type="match status" value="1"/>
</dbReference>
<accession>A0A1H8UN22</accession>
<dbReference type="InterPro" id="IPR051043">
    <property type="entry name" value="Sulfatase_Mod_Factor_Kinase"/>
</dbReference>
<dbReference type="STRING" id="501024.RTCCBAU85039_5678"/>
<organism evidence="2 4">
    <name type="scientific">Rhizobium tibeticum</name>
    <dbReference type="NCBI Taxonomy" id="501024"/>
    <lineage>
        <taxon>Bacteria</taxon>
        <taxon>Pseudomonadati</taxon>
        <taxon>Pseudomonadota</taxon>
        <taxon>Alphaproteobacteria</taxon>
        <taxon>Hyphomicrobiales</taxon>
        <taxon>Rhizobiaceae</taxon>
        <taxon>Rhizobium/Agrobacterium group</taxon>
        <taxon>Rhizobium</taxon>
    </lineage>
</organism>
<protein>
    <submittedName>
        <fullName evidence="2">Serine/threonine-protein kinase pkn1</fullName>
        <ecNumber evidence="2">2.7.11.1</ecNumber>
    </submittedName>
    <submittedName>
        <fullName evidence="3">Sulfatase-modifying factor enzyme 1</fullName>
    </submittedName>
</protein>
<dbReference type="PANTHER" id="PTHR23150:SF19">
    <property type="entry name" value="FORMYLGLYCINE-GENERATING ENZYME"/>
    <property type="match status" value="1"/>
</dbReference>
<keyword evidence="2" id="KW-0808">Transferase</keyword>
<dbReference type="InterPro" id="IPR016187">
    <property type="entry name" value="CTDL_fold"/>
</dbReference>
<evidence type="ECO:0000259" key="1">
    <source>
        <dbReference type="Pfam" id="PF03781"/>
    </source>
</evidence>
<gene>
    <name evidence="2" type="primary">pkn1_3</name>
    <name evidence="2" type="ORF">RTCCBAU85039_5678</name>
    <name evidence="3" type="ORF">SAMN05216228_103538</name>
</gene>
<evidence type="ECO:0000313" key="3">
    <source>
        <dbReference type="EMBL" id="SEP04609.1"/>
    </source>
</evidence>
<dbReference type="GO" id="GO:0120147">
    <property type="term" value="F:formylglycine-generating oxidase activity"/>
    <property type="evidence" value="ECO:0007669"/>
    <property type="project" value="TreeGrafter"/>
</dbReference>
<keyword evidence="2" id="KW-0418">Kinase</keyword>
<reference evidence="3 5" key="2">
    <citation type="submission" date="2016-10" db="EMBL/GenBank/DDBJ databases">
        <authorList>
            <person name="Varghese N."/>
            <person name="Submissions S."/>
        </authorList>
    </citation>
    <scope>NUCLEOTIDE SEQUENCE [LARGE SCALE GENOMIC DNA]</scope>
    <source>
        <strain evidence="3 5">CGMCC 1.7071</strain>
    </source>
</reference>
<dbReference type="InterPro" id="IPR005532">
    <property type="entry name" value="SUMF_dom"/>
</dbReference>
<sequence length="173" mass="19157">MNAVDAYDAVFEGLAWVPGRMFTMGSNKHHPEEARAHPVKVDGFWIDATPVTNRQFTAFVKTTGHVTVAEKTPQAADYPGALPEMLRAGSLVFTQPKTVVGPDITKWWSFKFGADWRHPYGPRSDIRGKLDHPVVHVADSDARAYAHWAGKDLPTEAEWELATRGGIDNAEFA</sequence>
<dbReference type="Proteomes" id="UP000198939">
    <property type="component" value="Unassembled WGS sequence"/>
</dbReference>
<dbReference type="InterPro" id="IPR042095">
    <property type="entry name" value="SUMF_sf"/>
</dbReference>
<dbReference type="Gene3D" id="3.90.1580.10">
    <property type="entry name" value="paralog of FGE (formylglycine-generating enzyme)"/>
    <property type="match status" value="1"/>
</dbReference>
<name>A0A1H8UN22_9HYPH</name>
<evidence type="ECO:0000313" key="2">
    <source>
        <dbReference type="EMBL" id="SEI17652.1"/>
    </source>
</evidence>
<feature type="domain" description="Sulfatase-modifying factor enzyme-like" evidence="1">
    <location>
        <begin position="16"/>
        <end position="170"/>
    </location>
</feature>
<proteinExistence type="predicted"/>
<dbReference type="AlphaFoldDB" id="A0A1H8UN22"/>
<dbReference type="SUPFAM" id="SSF56436">
    <property type="entry name" value="C-type lectin-like"/>
    <property type="match status" value="1"/>
</dbReference>
<reference evidence="2" key="3">
    <citation type="submission" date="2016-10" db="EMBL/GenBank/DDBJ databases">
        <authorList>
            <person name="de Groot N.N."/>
        </authorList>
    </citation>
    <scope>NUCLEOTIDE SEQUENCE [LARGE SCALE GENOMIC DNA]</scope>
    <source>
        <strain evidence="2">CCBAU85039</strain>
    </source>
</reference>
<dbReference type="GO" id="GO:0004674">
    <property type="term" value="F:protein serine/threonine kinase activity"/>
    <property type="evidence" value="ECO:0007669"/>
    <property type="project" value="UniProtKB-EC"/>
</dbReference>
<dbReference type="PANTHER" id="PTHR23150">
    <property type="entry name" value="SULFATASE MODIFYING FACTOR 1, 2"/>
    <property type="match status" value="1"/>
</dbReference>
<reference evidence="4" key="1">
    <citation type="submission" date="2016-10" db="EMBL/GenBank/DDBJ databases">
        <authorList>
            <person name="Wibberg D."/>
        </authorList>
    </citation>
    <scope>NUCLEOTIDE SEQUENCE [LARGE SCALE GENOMIC DNA]</scope>
</reference>
<evidence type="ECO:0000313" key="4">
    <source>
        <dbReference type="Proteomes" id="UP000183063"/>
    </source>
</evidence>
<evidence type="ECO:0000313" key="5">
    <source>
        <dbReference type="Proteomes" id="UP000198939"/>
    </source>
</evidence>
<dbReference type="EMBL" id="FNXB01000045">
    <property type="protein sequence ID" value="SEI17652.1"/>
    <property type="molecule type" value="Genomic_DNA"/>
</dbReference>
<dbReference type="EMBL" id="FOCV01000035">
    <property type="protein sequence ID" value="SEP04609.1"/>
    <property type="molecule type" value="Genomic_DNA"/>
</dbReference>
<dbReference type="EC" id="2.7.11.1" evidence="2"/>